<keyword evidence="4" id="KW-1185">Reference proteome</keyword>
<feature type="signal peptide" evidence="2">
    <location>
        <begin position="1"/>
        <end position="19"/>
    </location>
</feature>
<sequence>MLTQPHCLFLLCITASVTPVPTPGRTPKVYNALITSNQNLEPSKAYPVYQPVIHDAALTFPLQSPFFYGGELPIGNGFIPAPAFLPKVPQATPDPPSAPSSEAPAIQVVQTTGQPEQTPAPSTVQPQTERKSPETPPPPPKTESPIPLNEFGLPPHVIPLTSTYNTIPNLGHFTYAYPTLRFYDPFDPFSFNPYAGVPPLYHPLTNVLGQYESRVSTKEEVTPAPTVVNQPTSTPPPEPSDLNVLNYSPKDPEIANVPPPPLPKGGLKPDKSE</sequence>
<evidence type="ECO:0000256" key="1">
    <source>
        <dbReference type="SAM" id="MobiDB-lite"/>
    </source>
</evidence>
<dbReference type="Proteomes" id="UP001314205">
    <property type="component" value="Unassembled WGS sequence"/>
</dbReference>
<dbReference type="EMBL" id="CAVLGL010000137">
    <property type="protein sequence ID" value="CAK1602231.1"/>
    <property type="molecule type" value="Genomic_DNA"/>
</dbReference>
<name>A0AAV1M3G9_9NEOP</name>
<feature type="region of interest" description="Disordered" evidence="1">
    <location>
        <begin position="215"/>
        <end position="273"/>
    </location>
</feature>
<feature type="chain" id="PRO_5043527710" evidence="2">
    <location>
        <begin position="20"/>
        <end position="273"/>
    </location>
</feature>
<evidence type="ECO:0000313" key="4">
    <source>
        <dbReference type="Proteomes" id="UP001314205"/>
    </source>
</evidence>
<feature type="region of interest" description="Disordered" evidence="1">
    <location>
        <begin position="111"/>
        <end position="150"/>
    </location>
</feature>
<gene>
    <name evidence="3" type="ORF">PARMNEM_LOCUS20759</name>
</gene>
<protein>
    <submittedName>
        <fullName evidence="3">Uncharacterized protein</fullName>
    </submittedName>
</protein>
<keyword evidence="2" id="KW-0732">Signal</keyword>
<evidence type="ECO:0000313" key="3">
    <source>
        <dbReference type="EMBL" id="CAK1602231.1"/>
    </source>
</evidence>
<accession>A0AAV1M3G9</accession>
<reference evidence="3 4" key="1">
    <citation type="submission" date="2023-11" db="EMBL/GenBank/DDBJ databases">
        <authorList>
            <person name="Hedman E."/>
            <person name="Englund M."/>
            <person name="Stromberg M."/>
            <person name="Nyberg Akerstrom W."/>
            <person name="Nylinder S."/>
            <person name="Jareborg N."/>
            <person name="Kallberg Y."/>
            <person name="Kronander E."/>
        </authorList>
    </citation>
    <scope>NUCLEOTIDE SEQUENCE [LARGE SCALE GENOMIC DNA]</scope>
</reference>
<dbReference type="AlphaFoldDB" id="A0AAV1M3G9"/>
<feature type="compositionally biased region" description="Polar residues" evidence="1">
    <location>
        <begin position="111"/>
        <end position="127"/>
    </location>
</feature>
<proteinExistence type="predicted"/>
<comment type="caution">
    <text evidence="3">The sequence shown here is derived from an EMBL/GenBank/DDBJ whole genome shotgun (WGS) entry which is preliminary data.</text>
</comment>
<organism evidence="3 4">
    <name type="scientific">Parnassius mnemosyne</name>
    <name type="common">clouded apollo</name>
    <dbReference type="NCBI Taxonomy" id="213953"/>
    <lineage>
        <taxon>Eukaryota</taxon>
        <taxon>Metazoa</taxon>
        <taxon>Ecdysozoa</taxon>
        <taxon>Arthropoda</taxon>
        <taxon>Hexapoda</taxon>
        <taxon>Insecta</taxon>
        <taxon>Pterygota</taxon>
        <taxon>Neoptera</taxon>
        <taxon>Endopterygota</taxon>
        <taxon>Lepidoptera</taxon>
        <taxon>Glossata</taxon>
        <taxon>Ditrysia</taxon>
        <taxon>Papilionoidea</taxon>
        <taxon>Papilionidae</taxon>
        <taxon>Parnassiinae</taxon>
        <taxon>Parnassini</taxon>
        <taxon>Parnassius</taxon>
        <taxon>Driopa</taxon>
    </lineage>
</organism>
<evidence type="ECO:0000256" key="2">
    <source>
        <dbReference type="SAM" id="SignalP"/>
    </source>
</evidence>